<evidence type="ECO:0000313" key="5">
    <source>
        <dbReference type="Proteomes" id="UP001150062"/>
    </source>
</evidence>
<dbReference type="Pfam" id="PF00415">
    <property type="entry name" value="RCC1"/>
    <property type="match status" value="2"/>
</dbReference>
<dbReference type="EMBL" id="JAOAOG010000085">
    <property type="protein sequence ID" value="KAJ6250139.1"/>
    <property type="molecule type" value="Genomic_DNA"/>
</dbReference>
<name>A0ABQ8Z0D3_9EUKA</name>
<feature type="compositionally biased region" description="Low complexity" evidence="3">
    <location>
        <begin position="434"/>
        <end position="455"/>
    </location>
</feature>
<dbReference type="Proteomes" id="UP001150062">
    <property type="component" value="Unassembled WGS sequence"/>
</dbReference>
<feature type="compositionally biased region" description="Basic residues" evidence="3">
    <location>
        <begin position="421"/>
        <end position="433"/>
    </location>
</feature>
<proteinExistence type="predicted"/>
<comment type="caution">
    <text evidence="4">The sequence shown here is derived from an EMBL/GenBank/DDBJ whole genome shotgun (WGS) entry which is preliminary data.</text>
</comment>
<evidence type="ECO:0000256" key="3">
    <source>
        <dbReference type="SAM" id="MobiDB-lite"/>
    </source>
</evidence>
<keyword evidence="5" id="KW-1185">Reference proteome</keyword>
<dbReference type="InterPro" id="IPR051553">
    <property type="entry name" value="Ran_GTPase-activating"/>
</dbReference>
<dbReference type="PANTHER" id="PTHR45982:SF1">
    <property type="entry name" value="REGULATOR OF CHROMOSOME CONDENSATION"/>
    <property type="match status" value="1"/>
</dbReference>
<dbReference type="InterPro" id="IPR009091">
    <property type="entry name" value="RCC1/BLIP-II"/>
</dbReference>
<feature type="region of interest" description="Disordered" evidence="3">
    <location>
        <begin position="479"/>
        <end position="503"/>
    </location>
</feature>
<sequence length="697" mass="79960">MAYWFAFGDNHKGLLGIKRDREVLELKELQVVPQGTVKQIVSTRSATVFLTSTGELYSIYAAGSPDETVLRKFDTEKIASVISGNAHFIALSQNNSIYTWGVGAVGQLGHGTKQSLKEPKKLMFFENKDPFKIAASFSTSFVLCENGNLFGFGNGFFGELGNGKNYSLLKPALVQQKITNLYFGLSYHVFAEYQNGEKKGWGRNDSGQIGNNSKKNQFGPAKIKFFKQRKIQYIYPGMDFSIAISLDGKIFSTGNSRNSCQTKDIKVWKEIEFFSDMIINFVSVGDEYSFVITDENILYGFGAKMETYGSRSDLVQKPPITIPKGFTIFAIKAGHTYSCFLKVSPPSNFVSSRPKQEIVRSGDIKENNNVQKQNNMIKKETKIEQEKPKQIKQFTTIKPKTVPLQTRLETNYFVKKSNQPPKKKAKPLMKPKLNKTQTQTQQQKQINKSQTNQNNPQKKSNSYNNEINDLLLKAKDYKDNNTNNMNQQSSLKENETQFNETQDETMKQINELMNGSNRNKQIQQQQQQQQQEEEEEEDSQFKNMSLDSESLNKYLTKQEFDQLYDLIEEREVGMLNGIEELQNDKTQTENDLDILINFEKKKELDIQEIEKQIKNLSDIYGTSNEDENTIPQEKISEIQLQLEHLQNILLEKDNEIKQLNSMNQIFQDCIKILQQKSNNLESELNKVTQLLIRLTKK</sequence>
<reference evidence="4" key="1">
    <citation type="submission" date="2022-08" db="EMBL/GenBank/DDBJ databases">
        <title>Novel sulfate-reducing endosymbionts in the free-living metamonad Anaeramoeba.</title>
        <authorList>
            <person name="Jerlstrom-Hultqvist J."/>
            <person name="Cepicka I."/>
            <person name="Gallot-Lavallee L."/>
            <person name="Salas-Leiva D."/>
            <person name="Curtis B.A."/>
            <person name="Zahonova K."/>
            <person name="Pipaliya S."/>
            <person name="Dacks J."/>
            <person name="Roger A.J."/>
        </authorList>
    </citation>
    <scope>NUCLEOTIDE SEQUENCE</scope>
    <source>
        <strain evidence="4">Schooner1</strain>
    </source>
</reference>
<feature type="repeat" description="RCC1" evidence="1">
    <location>
        <begin position="196"/>
        <end position="247"/>
    </location>
</feature>
<feature type="compositionally biased region" description="Polar residues" evidence="3">
    <location>
        <begin position="480"/>
        <end position="500"/>
    </location>
</feature>
<gene>
    <name evidence="4" type="ORF">M0813_16401</name>
</gene>
<keyword evidence="2" id="KW-0175">Coiled coil</keyword>
<dbReference type="PROSITE" id="PS50012">
    <property type="entry name" value="RCC1_3"/>
    <property type="match status" value="2"/>
</dbReference>
<evidence type="ECO:0000256" key="2">
    <source>
        <dbReference type="SAM" id="Coils"/>
    </source>
</evidence>
<feature type="repeat" description="RCC1" evidence="1">
    <location>
        <begin position="95"/>
        <end position="146"/>
    </location>
</feature>
<feature type="region of interest" description="Disordered" evidence="3">
    <location>
        <begin position="518"/>
        <end position="544"/>
    </location>
</feature>
<feature type="coiled-coil region" evidence="2">
    <location>
        <begin position="578"/>
        <end position="697"/>
    </location>
</feature>
<organism evidence="4 5">
    <name type="scientific">Anaeramoeba flamelloides</name>
    <dbReference type="NCBI Taxonomy" id="1746091"/>
    <lineage>
        <taxon>Eukaryota</taxon>
        <taxon>Metamonada</taxon>
        <taxon>Anaeramoebidae</taxon>
        <taxon>Anaeramoeba</taxon>
    </lineage>
</organism>
<dbReference type="SUPFAM" id="SSF50985">
    <property type="entry name" value="RCC1/BLIP-II"/>
    <property type="match status" value="2"/>
</dbReference>
<dbReference type="PANTHER" id="PTHR45982">
    <property type="entry name" value="REGULATOR OF CHROMOSOME CONDENSATION"/>
    <property type="match status" value="1"/>
</dbReference>
<feature type="region of interest" description="Disordered" evidence="3">
    <location>
        <begin position="409"/>
        <end position="463"/>
    </location>
</feature>
<evidence type="ECO:0000256" key="1">
    <source>
        <dbReference type="PROSITE-ProRule" id="PRU00235"/>
    </source>
</evidence>
<accession>A0ABQ8Z0D3</accession>
<dbReference type="InterPro" id="IPR000408">
    <property type="entry name" value="Reg_chr_condens"/>
</dbReference>
<protein>
    <submittedName>
        <fullName evidence="4">Uncharacterized protein</fullName>
    </submittedName>
</protein>
<evidence type="ECO:0000313" key="4">
    <source>
        <dbReference type="EMBL" id="KAJ6250139.1"/>
    </source>
</evidence>
<dbReference type="Gene3D" id="2.130.10.30">
    <property type="entry name" value="Regulator of chromosome condensation 1/beta-lactamase-inhibitor protein II"/>
    <property type="match status" value="1"/>
</dbReference>